<dbReference type="EMBL" id="DMNG01000014">
    <property type="protein sequence ID" value="HAN23150.1"/>
    <property type="molecule type" value="Genomic_DNA"/>
</dbReference>
<comment type="caution">
    <text evidence="2">The sequence shown here is derived from an EMBL/GenBank/DDBJ whole genome shotgun (WGS) entry which is preliminary data.</text>
</comment>
<evidence type="ECO:0000313" key="2">
    <source>
        <dbReference type="EMBL" id="HAN23150.1"/>
    </source>
</evidence>
<sequence length="96" mass="9282">AGQGAAQAAMDGAMSNAVGADEQGWLGGATQSLNAAMSTVAPLLAGALYAVVSHAAPYCLGALLMVVAAVVIARARFTDAARLPRAASPSAVDAAA</sequence>
<organism evidence="2 3">
    <name type="scientific">Microbacterium ginsengisoli</name>
    <dbReference type="NCBI Taxonomy" id="400772"/>
    <lineage>
        <taxon>Bacteria</taxon>
        <taxon>Bacillati</taxon>
        <taxon>Actinomycetota</taxon>
        <taxon>Actinomycetes</taxon>
        <taxon>Micrococcales</taxon>
        <taxon>Microbacteriaceae</taxon>
        <taxon>Microbacterium</taxon>
    </lineage>
</organism>
<protein>
    <submittedName>
        <fullName evidence="2">MFS transporter</fullName>
    </submittedName>
</protein>
<feature type="non-terminal residue" evidence="2">
    <location>
        <position position="1"/>
    </location>
</feature>
<dbReference type="InterPro" id="IPR036259">
    <property type="entry name" value="MFS_trans_sf"/>
</dbReference>
<gene>
    <name evidence="2" type="ORF">DCP95_01065</name>
</gene>
<dbReference type="Proteomes" id="UP000257479">
    <property type="component" value="Unassembled WGS sequence"/>
</dbReference>
<evidence type="ECO:0000313" key="3">
    <source>
        <dbReference type="Proteomes" id="UP000257479"/>
    </source>
</evidence>
<dbReference type="Gene3D" id="1.20.1250.20">
    <property type="entry name" value="MFS general substrate transporter like domains"/>
    <property type="match status" value="1"/>
</dbReference>
<keyword evidence="1" id="KW-0812">Transmembrane</keyword>
<dbReference type="SUPFAM" id="SSF103473">
    <property type="entry name" value="MFS general substrate transporter"/>
    <property type="match status" value="1"/>
</dbReference>
<evidence type="ECO:0000256" key="1">
    <source>
        <dbReference type="SAM" id="Phobius"/>
    </source>
</evidence>
<dbReference type="AlphaFoldDB" id="A0A3C1K902"/>
<feature type="transmembrane region" description="Helical" evidence="1">
    <location>
        <begin position="47"/>
        <end position="73"/>
    </location>
</feature>
<name>A0A3C1K902_9MICO</name>
<keyword evidence="1" id="KW-1133">Transmembrane helix</keyword>
<proteinExistence type="predicted"/>
<reference evidence="2 3" key="1">
    <citation type="journal article" date="2018" name="Nat. Biotechnol.">
        <title>A standardized bacterial taxonomy based on genome phylogeny substantially revises the tree of life.</title>
        <authorList>
            <person name="Parks D.H."/>
            <person name="Chuvochina M."/>
            <person name="Waite D.W."/>
            <person name="Rinke C."/>
            <person name="Skarshewski A."/>
            <person name="Chaumeil P.A."/>
            <person name="Hugenholtz P."/>
        </authorList>
    </citation>
    <scope>NUCLEOTIDE SEQUENCE [LARGE SCALE GENOMIC DNA]</scope>
    <source>
        <strain evidence="2">UBA9152</strain>
    </source>
</reference>
<keyword evidence="1" id="KW-0472">Membrane</keyword>
<accession>A0A3C1K902</accession>